<dbReference type="InterPro" id="IPR050661">
    <property type="entry name" value="BglG_antiterminators"/>
</dbReference>
<reference evidence="4 6" key="2">
    <citation type="submission" date="2018-07" db="EMBL/GenBank/DDBJ databases">
        <title>The Genome Sequence of Enterococcus sp. DIV0659b.</title>
        <authorList>
            <consortium name="The Broad Institute Genomics Platform"/>
            <consortium name="The Broad Institute Genomic Center for Infectious Diseases"/>
            <person name="Earl A."/>
            <person name="Manson A."/>
            <person name="Schwartman J."/>
            <person name="Gilmore M."/>
            <person name="Abouelleil A."/>
            <person name="Cao P."/>
            <person name="Chapman S."/>
            <person name="Cusick C."/>
            <person name="Shea T."/>
            <person name="Young S."/>
            <person name="Neafsey D."/>
            <person name="Nusbaum C."/>
            <person name="Birren B."/>
        </authorList>
    </citation>
    <scope>NUCLEOTIDE SEQUENCE [LARGE SCALE GENOMIC DNA]</scope>
    <source>
        <strain evidence="4 6">4G2_DIV0659</strain>
    </source>
</reference>
<dbReference type="PANTHER" id="PTHR30185:SF13">
    <property type="entry name" value="LICABCH OPERON REGULATOR-RELATED"/>
    <property type="match status" value="1"/>
</dbReference>
<dbReference type="InterPro" id="IPR036388">
    <property type="entry name" value="WH-like_DNA-bd_sf"/>
</dbReference>
<organism evidence="5">
    <name type="scientific">Candidatus Enterococcus mansonii</name>
    <dbReference type="NCBI Taxonomy" id="1834181"/>
    <lineage>
        <taxon>Bacteria</taxon>
        <taxon>Bacillati</taxon>
        <taxon>Bacillota</taxon>
        <taxon>Bacilli</taxon>
        <taxon>Lactobacillales</taxon>
        <taxon>Enterococcaceae</taxon>
        <taxon>Enterococcus</taxon>
    </lineage>
</organism>
<dbReference type="Proteomes" id="UP000195139">
    <property type="component" value="Unassembled WGS sequence"/>
</dbReference>
<keyword evidence="2" id="KW-0804">Transcription</keyword>
<proteinExistence type="predicted"/>
<comment type="caution">
    <text evidence="5">The sequence shown here is derived from an EMBL/GenBank/DDBJ whole genome shotgun (WGS) entry which is preliminary data.</text>
</comment>
<evidence type="ECO:0000313" key="6">
    <source>
        <dbReference type="Proteomes" id="UP000195139"/>
    </source>
</evidence>
<sequence length="503" mass="59403">MLYEELMMDSGMLTKFKIFKRIIRVNQSNISINRLSEELSLTYQQTSIVCTELNNDLAKILSNHPSILHKAGKVDSSKLLVTIDEYRYFLLQKSIPFQYILYFLNHDSPNIDDFCQRYFVSRSTVSRKMLPLKKHVKRFDLRFTYTEANLVGDERSVRVALFDALWLGTRGTIWPFKSVTIEEAEKITAAFAEYFPLSRTYLGTKELTYFAAIFLCRTRKKMYVDYDNHYNFLMDNNPYYDFERLNKELGPRALPAKYSKSESSFIFFLAHYAPFYTLDDDPSLRQTLHDFSTRPNPVYTFVQEFLDYAKSTILDKEPELLDKPIIIGNLINITFTFYVLGKPFPNLQLLVETPQKMSKTEQFLEQKLQHFFDEKAIEKDYKFIYTIKKPFISAFKSVLMPVYDQPKHSEHLKVGVAFEHNFTLVRMIYQFLNDLGFIDATPYQENLNDHYDLVISSSLLPRKKYPELPLYFWDLSYGSKDLADLYKTLQQLFEKKNMVQDEQ</sequence>
<evidence type="ECO:0000313" key="4">
    <source>
        <dbReference type="EMBL" id="MEI5994485.1"/>
    </source>
</evidence>
<gene>
    <name evidence="5" type="ORF">A5880_001948</name>
    <name evidence="4" type="ORF">A5880_002043</name>
</gene>
<evidence type="ECO:0000313" key="5">
    <source>
        <dbReference type="EMBL" id="OTO08948.1"/>
    </source>
</evidence>
<feature type="domain" description="Mga helix-turn-helix" evidence="3">
    <location>
        <begin position="87"/>
        <end position="160"/>
    </location>
</feature>
<evidence type="ECO:0000256" key="2">
    <source>
        <dbReference type="ARBA" id="ARBA00023163"/>
    </source>
</evidence>
<dbReference type="STRING" id="1834181.A5880_001948"/>
<keyword evidence="1" id="KW-0805">Transcription regulation</keyword>
<dbReference type="InterPro" id="IPR007737">
    <property type="entry name" value="Mga_HTH"/>
</dbReference>
<protein>
    <recommendedName>
        <fullName evidence="3">Mga helix-turn-helix domain-containing protein</fullName>
    </recommendedName>
</protein>
<dbReference type="Gene3D" id="1.10.10.10">
    <property type="entry name" value="Winged helix-like DNA-binding domain superfamily/Winged helix DNA-binding domain"/>
    <property type="match status" value="1"/>
</dbReference>
<reference evidence="5" key="1">
    <citation type="submission" date="2017-05" db="EMBL/GenBank/DDBJ databases">
        <title>The Genome Sequence of Enterococcus sp. 4G2_DIV0659.</title>
        <authorList>
            <consortium name="The Broad Institute Genomics Platform"/>
            <consortium name="The Broad Institute Genomic Center for Infectious Diseases"/>
            <person name="Earl A."/>
            <person name="Manson A."/>
            <person name="Schwartman J."/>
            <person name="Gilmore M."/>
            <person name="Abouelleil A."/>
            <person name="Cao P."/>
            <person name="Chapman S."/>
            <person name="Cusick C."/>
            <person name="Shea T."/>
            <person name="Young S."/>
            <person name="Neafsey D."/>
            <person name="Nusbaum C."/>
            <person name="Birren B."/>
        </authorList>
    </citation>
    <scope>NUCLEOTIDE SEQUENCE [LARGE SCALE GENOMIC DNA]</scope>
    <source>
        <strain evidence="5">4G2_DIV0659</strain>
    </source>
</reference>
<dbReference type="EMBL" id="NGLE02000001">
    <property type="protein sequence ID" value="MEI5994485.1"/>
    <property type="molecule type" value="Genomic_DNA"/>
</dbReference>
<dbReference type="AlphaFoldDB" id="A0A242CFQ8"/>
<evidence type="ECO:0000256" key="1">
    <source>
        <dbReference type="ARBA" id="ARBA00023015"/>
    </source>
</evidence>
<dbReference type="PANTHER" id="PTHR30185">
    <property type="entry name" value="CRYPTIC BETA-GLUCOSIDE BGL OPERON ANTITERMINATOR"/>
    <property type="match status" value="1"/>
</dbReference>
<dbReference type="Pfam" id="PF05043">
    <property type="entry name" value="Mga"/>
    <property type="match status" value="1"/>
</dbReference>
<dbReference type="RefSeq" id="WP_086330834.1">
    <property type="nucleotide sequence ID" value="NZ_NGLE02000001.1"/>
</dbReference>
<name>A0A242CFQ8_9ENTE</name>
<keyword evidence="6" id="KW-1185">Reference proteome</keyword>
<evidence type="ECO:0000259" key="3">
    <source>
        <dbReference type="Pfam" id="PF05043"/>
    </source>
</evidence>
<dbReference type="EMBL" id="NGLE01000002">
    <property type="protein sequence ID" value="OTO08948.1"/>
    <property type="molecule type" value="Genomic_DNA"/>
</dbReference>
<dbReference type="OrthoDB" id="2188960at2"/>
<accession>A0A242CFQ8</accession>